<dbReference type="Pfam" id="PF03358">
    <property type="entry name" value="FMN_red"/>
    <property type="match status" value="1"/>
</dbReference>
<feature type="domain" description="NADPH-dependent FMN reductase-like" evidence="3">
    <location>
        <begin position="13"/>
        <end position="152"/>
    </location>
</feature>
<dbReference type="PANTHER" id="PTHR43278">
    <property type="entry name" value="NAD(P)H-DEPENDENT FMN-CONTAINING OXIDOREDUCTASE YWQN-RELATED"/>
    <property type="match status" value="1"/>
</dbReference>
<reference evidence="4 5" key="1">
    <citation type="submission" date="2021-06" db="EMBL/GenBank/DDBJ databases">
        <title>Clostridia strains as spoilage organisms.</title>
        <authorList>
            <person name="Wambui J."/>
            <person name="Stephan R."/>
            <person name="Stevens M.J.A."/>
        </authorList>
    </citation>
    <scope>NUCLEOTIDE SEQUENCE [LARGE SCALE GENOMIC DNA]</scope>
    <source>
        <strain evidence="4 5">DSM 14204</strain>
    </source>
</reference>
<dbReference type="Proteomes" id="UP000776252">
    <property type="component" value="Unassembled WGS sequence"/>
</dbReference>
<sequence>MMKKKVLGISFGRKMSNTEVMIKTALMECEKSGAEIKFIRADDLDIKNCTGCISCVISLLGGGNGKCHLKDDMDIINEALLECDAVIVGSPTYVLSPTGNFKTVCDRLGPSHDISFRTNAKERGIKMGKKPNELPDERSFKPRVAALITVGGAMTQNWLAFAMPTMYEFTMSMGIDVVDKYEYFGAMAHEHVVGNKEVIDRMVRLGQNISEAIHSNKEEMSKWRGNEEGVCPICHCDMLTIVHNKNKVECPVCGISGDLSLVDGEIKVNFSEAQQKRSRLFYAGKLEHCIEISTKAVGPGQIPNKKELLEKYKGYGE</sequence>
<keyword evidence="2" id="KW-0288">FMN</keyword>
<keyword evidence="1" id="KW-0285">Flavoprotein</keyword>
<dbReference type="InterPro" id="IPR051796">
    <property type="entry name" value="ISF_SsuE-like"/>
</dbReference>
<proteinExistence type="predicted"/>
<evidence type="ECO:0000313" key="5">
    <source>
        <dbReference type="Proteomes" id="UP000776252"/>
    </source>
</evidence>
<evidence type="ECO:0000259" key="3">
    <source>
        <dbReference type="Pfam" id="PF03358"/>
    </source>
</evidence>
<gene>
    <name evidence="4" type="ORF">KPL37_13710</name>
</gene>
<accession>A0ABS6BWV8</accession>
<dbReference type="PANTHER" id="PTHR43278:SF1">
    <property type="entry name" value="IRON-SULFUR FLAVOPROTEIN MJ1083"/>
    <property type="match status" value="1"/>
</dbReference>
<keyword evidence="5" id="KW-1185">Reference proteome</keyword>
<evidence type="ECO:0000313" key="4">
    <source>
        <dbReference type="EMBL" id="MBU3160797.1"/>
    </source>
</evidence>
<dbReference type="EMBL" id="JAHLDV010000036">
    <property type="protein sequence ID" value="MBU3160797.1"/>
    <property type="molecule type" value="Genomic_DNA"/>
</dbReference>
<protein>
    <submittedName>
        <fullName evidence="4">Flavodoxin family protein</fullName>
    </submittedName>
</protein>
<evidence type="ECO:0000256" key="1">
    <source>
        <dbReference type="ARBA" id="ARBA00022630"/>
    </source>
</evidence>
<evidence type="ECO:0000256" key="2">
    <source>
        <dbReference type="ARBA" id="ARBA00022643"/>
    </source>
</evidence>
<name>A0ABS6BWV8_9CLOT</name>
<organism evidence="4 5">
    <name type="scientific">Clostridium frigoris</name>
    <dbReference type="NCBI Taxonomy" id="205327"/>
    <lineage>
        <taxon>Bacteria</taxon>
        <taxon>Bacillati</taxon>
        <taxon>Bacillota</taxon>
        <taxon>Clostridia</taxon>
        <taxon>Eubacteriales</taxon>
        <taxon>Clostridiaceae</taxon>
        <taxon>Clostridium</taxon>
    </lineage>
</organism>
<dbReference type="InterPro" id="IPR005025">
    <property type="entry name" value="FMN_Rdtase-like_dom"/>
</dbReference>
<comment type="caution">
    <text evidence="4">The sequence shown here is derived from an EMBL/GenBank/DDBJ whole genome shotgun (WGS) entry which is preliminary data.</text>
</comment>